<protein>
    <submittedName>
        <fullName evidence="1">Uncharacterized protein</fullName>
    </submittedName>
</protein>
<name>A0A392RWQ5_9FABA</name>
<evidence type="ECO:0000313" key="1">
    <source>
        <dbReference type="EMBL" id="MCI40006.1"/>
    </source>
</evidence>
<dbReference type="Proteomes" id="UP000265520">
    <property type="component" value="Unassembled WGS sequence"/>
</dbReference>
<comment type="caution">
    <text evidence="1">The sequence shown here is derived from an EMBL/GenBank/DDBJ whole genome shotgun (WGS) entry which is preliminary data.</text>
</comment>
<accession>A0A392RWQ5</accession>
<organism evidence="1 2">
    <name type="scientific">Trifolium medium</name>
    <dbReference type="NCBI Taxonomy" id="97028"/>
    <lineage>
        <taxon>Eukaryota</taxon>
        <taxon>Viridiplantae</taxon>
        <taxon>Streptophyta</taxon>
        <taxon>Embryophyta</taxon>
        <taxon>Tracheophyta</taxon>
        <taxon>Spermatophyta</taxon>
        <taxon>Magnoliopsida</taxon>
        <taxon>eudicotyledons</taxon>
        <taxon>Gunneridae</taxon>
        <taxon>Pentapetalae</taxon>
        <taxon>rosids</taxon>
        <taxon>fabids</taxon>
        <taxon>Fabales</taxon>
        <taxon>Fabaceae</taxon>
        <taxon>Papilionoideae</taxon>
        <taxon>50 kb inversion clade</taxon>
        <taxon>NPAAA clade</taxon>
        <taxon>Hologalegina</taxon>
        <taxon>IRL clade</taxon>
        <taxon>Trifolieae</taxon>
        <taxon>Trifolium</taxon>
    </lineage>
</organism>
<proteinExistence type="predicted"/>
<reference evidence="1 2" key="1">
    <citation type="journal article" date="2018" name="Front. Plant Sci.">
        <title>Red Clover (Trifolium pratense) and Zigzag Clover (T. medium) - A Picture of Genomic Similarities and Differences.</title>
        <authorList>
            <person name="Dluhosova J."/>
            <person name="Istvanek J."/>
            <person name="Nedelnik J."/>
            <person name="Repkova J."/>
        </authorList>
    </citation>
    <scope>NUCLEOTIDE SEQUENCE [LARGE SCALE GENOMIC DNA]</scope>
    <source>
        <strain evidence="2">cv. 10/8</strain>
        <tissue evidence="1">Leaf</tissue>
    </source>
</reference>
<dbReference type="AlphaFoldDB" id="A0A392RWQ5"/>
<evidence type="ECO:0000313" key="2">
    <source>
        <dbReference type="Proteomes" id="UP000265520"/>
    </source>
</evidence>
<dbReference type="EMBL" id="LXQA010274622">
    <property type="protein sequence ID" value="MCI40006.1"/>
    <property type="molecule type" value="Genomic_DNA"/>
</dbReference>
<sequence length="32" mass="3705">METNLQVDVRVDRVTFLESFWIGHLTTDVGLL</sequence>
<keyword evidence="2" id="KW-1185">Reference proteome</keyword>